<proteinExistence type="predicted"/>
<dbReference type="InterPro" id="IPR001584">
    <property type="entry name" value="Integrase_cat-core"/>
</dbReference>
<name>A0AA38W7W2_9ASTR</name>
<dbReference type="Pfam" id="PF00665">
    <property type="entry name" value="rve"/>
    <property type="match status" value="1"/>
</dbReference>
<dbReference type="GO" id="GO:0003676">
    <property type="term" value="F:nucleic acid binding"/>
    <property type="evidence" value="ECO:0007669"/>
    <property type="project" value="InterPro"/>
</dbReference>
<dbReference type="GO" id="GO:0015074">
    <property type="term" value="P:DNA integration"/>
    <property type="evidence" value="ECO:0007669"/>
    <property type="project" value="InterPro"/>
</dbReference>
<dbReference type="PANTHER" id="PTHR42648">
    <property type="entry name" value="TRANSPOSASE, PUTATIVE-RELATED"/>
    <property type="match status" value="1"/>
</dbReference>
<dbReference type="Pfam" id="PF13976">
    <property type="entry name" value="gag_pre-integrs"/>
    <property type="match status" value="1"/>
</dbReference>
<feature type="domain" description="Integrase catalytic" evidence="1">
    <location>
        <begin position="114"/>
        <end position="260"/>
    </location>
</feature>
<dbReference type="EMBL" id="JARYMX010000008">
    <property type="protein sequence ID" value="KAJ9538461.1"/>
    <property type="molecule type" value="Genomic_DNA"/>
</dbReference>
<evidence type="ECO:0000313" key="3">
    <source>
        <dbReference type="Proteomes" id="UP001172457"/>
    </source>
</evidence>
<gene>
    <name evidence="2" type="ORF">OSB04_031194</name>
</gene>
<dbReference type="AlphaFoldDB" id="A0AA38W7W2"/>
<dbReference type="InterPro" id="IPR036397">
    <property type="entry name" value="RNaseH_sf"/>
</dbReference>
<dbReference type="Proteomes" id="UP001172457">
    <property type="component" value="Chromosome 8"/>
</dbReference>
<reference evidence="2" key="1">
    <citation type="submission" date="2023-03" db="EMBL/GenBank/DDBJ databases">
        <title>Chromosome-scale reference genome and RAD-based genetic map of yellow starthistle (Centaurea solstitialis) reveal putative structural variation and QTLs associated with invader traits.</title>
        <authorList>
            <person name="Reatini B."/>
            <person name="Cang F.A."/>
            <person name="Jiang Q."/>
            <person name="Mckibben M.T.W."/>
            <person name="Barker M.S."/>
            <person name="Rieseberg L.H."/>
            <person name="Dlugosch K.M."/>
        </authorList>
    </citation>
    <scope>NUCLEOTIDE SEQUENCE</scope>
    <source>
        <strain evidence="2">CAN-66</strain>
        <tissue evidence="2">Leaf</tissue>
    </source>
</reference>
<accession>A0AA38W7W2</accession>
<keyword evidence="3" id="KW-1185">Reference proteome</keyword>
<organism evidence="2 3">
    <name type="scientific">Centaurea solstitialis</name>
    <name type="common">yellow star-thistle</name>
    <dbReference type="NCBI Taxonomy" id="347529"/>
    <lineage>
        <taxon>Eukaryota</taxon>
        <taxon>Viridiplantae</taxon>
        <taxon>Streptophyta</taxon>
        <taxon>Embryophyta</taxon>
        <taxon>Tracheophyta</taxon>
        <taxon>Spermatophyta</taxon>
        <taxon>Magnoliopsida</taxon>
        <taxon>eudicotyledons</taxon>
        <taxon>Gunneridae</taxon>
        <taxon>Pentapetalae</taxon>
        <taxon>asterids</taxon>
        <taxon>campanulids</taxon>
        <taxon>Asterales</taxon>
        <taxon>Asteraceae</taxon>
        <taxon>Carduoideae</taxon>
        <taxon>Cardueae</taxon>
        <taxon>Centaureinae</taxon>
        <taxon>Centaurea</taxon>
    </lineage>
</organism>
<dbReference type="PANTHER" id="PTHR42648:SF18">
    <property type="entry name" value="RETROTRANSPOSON, UNCLASSIFIED-LIKE PROTEIN"/>
    <property type="match status" value="1"/>
</dbReference>
<protein>
    <recommendedName>
        <fullName evidence="1">Integrase catalytic domain-containing protein</fullName>
    </recommendedName>
</protein>
<evidence type="ECO:0000259" key="1">
    <source>
        <dbReference type="PROSITE" id="PS50994"/>
    </source>
</evidence>
<dbReference type="InterPro" id="IPR025724">
    <property type="entry name" value="GAG-pre-integrase_dom"/>
</dbReference>
<dbReference type="InterPro" id="IPR012337">
    <property type="entry name" value="RNaseH-like_sf"/>
</dbReference>
<dbReference type="PROSITE" id="PS50994">
    <property type="entry name" value="INTEGRASE"/>
    <property type="match status" value="1"/>
</dbReference>
<comment type="caution">
    <text evidence="2">The sequence shown here is derived from an EMBL/GenBank/DDBJ whole genome shotgun (WGS) entry which is preliminary data.</text>
</comment>
<evidence type="ECO:0000313" key="2">
    <source>
        <dbReference type="EMBL" id="KAJ9538461.1"/>
    </source>
</evidence>
<dbReference type="InterPro" id="IPR039537">
    <property type="entry name" value="Retrotran_Ty1/copia-like"/>
</dbReference>
<sequence length="327" mass="36768">MTGNKSLLLNYVFEKGPSVTFRDDAKGITKGYGALSNGIITFNKVAYVEGHMHNLLSISQLCDLGYRVIFDICACNVINDQGESVLSGSRKENVYIINMNNDTEAESICFISEDAEKKSWLWHKKLSHLNFRTLHSLSSKDLVIGISKLNILKDKVCGAFSTPSLGGKRYILVLADKFSRFTWTFFLRHKGDAAEEIILFIKKIEVRTGLPVRSIRSDNETKFKNYILDTFLNDKGISQQFSVVRTPQQNGVVERKNITLCGGLYSYNVETPYFASARRHLHGAKHLRNPSFLFQLIPEFSTGFTHQLSGAKSIFSNAKRGVKAGTF</sequence>
<dbReference type="SUPFAM" id="SSF53098">
    <property type="entry name" value="Ribonuclease H-like"/>
    <property type="match status" value="1"/>
</dbReference>
<dbReference type="Gene3D" id="3.30.420.10">
    <property type="entry name" value="Ribonuclease H-like superfamily/Ribonuclease H"/>
    <property type="match status" value="1"/>
</dbReference>